<dbReference type="Proteomes" id="UP000053144">
    <property type="component" value="Chromosome 7"/>
</dbReference>
<sequence length="186" mass="20538">MGLWLLMWATAMGLLIQLLSACLGVATGKHLAELCRDCSTLVLTMTVEGEARALCVKGRSGSLHVGIVVASGSCVEGSSSGLFVEGSYLLHSSGSFVERRSHWQLMVIIPKQGKIIWFCLLHRKMKNDLRSMLQGVMGKSRGQLVQVLYPKVCNKQLDSWECGFYVMSWIKSIISAAITDDWNEIK</sequence>
<evidence type="ECO:0000256" key="6">
    <source>
        <dbReference type="SAM" id="SignalP"/>
    </source>
</evidence>
<dbReference type="Gramene" id="KOM48853">
    <property type="protein sequence ID" value="KOM48853"/>
    <property type="gene ID" value="LR48_Vigan07g255700"/>
</dbReference>
<dbReference type="SUPFAM" id="SSF54001">
    <property type="entry name" value="Cysteine proteinases"/>
    <property type="match status" value="1"/>
</dbReference>
<dbReference type="GO" id="GO:0016020">
    <property type="term" value="C:membrane"/>
    <property type="evidence" value="ECO:0007669"/>
    <property type="project" value="UniProtKB-SubCell"/>
</dbReference>
<dbReference type="EMBL" id="CM003377">
    <property type="protein sequence ID" value="KOM48853.1"/>
    <property type="molecule type" value="Genomic_DNA"/>
</dbReference>
<keyword evidence="6" id="KW-0732">Signal</keyword>
<dbReference type="InterPro" id="IPR001046">
    <property type="entry name" value="NRAMP_fam"/>
</dbReference>
<dbReference type="GO" id="GO:0046873">
    <property type="term" value="F:metal ion transmembrane transporter activity"/>
    <property type="evidence" value="ECO:0007669"/>
    <property type="project" value="InterPro"/>
</dbReference>
<feature type="signal peptide" evidence="6">
    <location>
        <begin position="1"/>
        <end position="21"/>
    </location>
</feature>
<comment type="similarity">
    <text evidence="2">Belongs to the NRAMP (TC 2.A.55) family.</text>
</comment>
<dbReference type="Gene3D" id="3.40.395.10">
    <property type="entry name" value="Adenoviral Proteinase, Chain A"/>
    <property type="match status" value="1"/>
</dbReference>
<organism evidence="7 8">
    <name type="scientific">Phaseolus angularis</name>
    <name type="common">Azuki bean</name>
    <name type="synonym">Vigna angularis</name>
    <dbReference type="NCBI Taxonomy" id="3914"/>
    <lineage>
        <taxon>Eukaryota</taxon>
        <taxon>Viridiplantae</taxon>
        <taxon>Streptophyta</taxon>
        <taxon>Embryophyta</taxon>
        <taxon>Tracheophyta</taxon>
        <taxon>Spermatophyta</taxon>
        <taxon>Magnoliopsida</taxon>
        <taxon>eudicotyledons</taxon>
        <taxon>Gunneridae</taxon>
        <taxon>Pentapetalae</taxon>
        <taxon>rosids</taxon>
        <taxon>fabids</taxon>
        <taxon>Fabales</taxon>
        <taxon>Fabaceae</taxon>
        <taxon>Papilionoideae</taxon>
        <taxon>50 kb inversion clade</taxon>
        <taxon>NPAAA clade</taxon>
        <taxon>indigoferoid/millettioid clade</taxon>
        <taxon>Phaseoleae</taxon>
        <taxon>Vigna</taxon>
    </lineage>
</organism>
<proteinExistence type="inferred from homology"/>
<dbReference type="InterPro" id="IPR038765">
    <property type="entry name" value="Papain-like_cys_pep_sf"/>
</dbReference>
<evidence type="ECO:0000313" key="7">
    <source>
        <dbReference type="EMBL" id="KOM48853.1"/>
    </source>
</evidence>
<keyword evidence="4" id="KW-1133">Transmembrane helix</keyword>
<evidence type="ECO:0008006" key="9">
    <source>
        <dbReference type="Google" id="ProtNLM"/>
    </source>
</evidence>
<feature type="chain" id="PRO_5005596128" description="Ubiquitin-like protease family profile domain-containing protein" evidence="6">
    <location>
        <begin position="22"/>
        <end position="186"/>
    </location>
</feature>
<evidence type="ECO:0000256" key="5">
    <source>
        <dbReference type="ARBA" id="ARBA00023136"/>
    </source>
</evidence>
<reference evidence="8" key="1">
    <citation type="journal article" date="2015" name="Proc. Natl. Acad. Sci. U.S.A.">
        <title>Genome sequencing of adzuki bean (Vigna angularis) provides insight into high starch and low fat accumulation and domestication.</title>
        <authorList>
            <person name="Yang K."/>
            <person name="Tian Z."/>
            <person name="Chen C."/>
            <person name="Luo L."/>
            <person name="Zhao B."/>
            <person name="Wang Z."/>
            <person name="Yu L."/>
            <person name="Li Y."/>
            <person name="Sun Y."/>
            <person name="Li W."/>
            <person name="Chen Y."/>
            <person name="Li Y."/>
            <person name="Zhang Y."/>
            <person name="Ai D."/>
            <person name="Zhao J."/>
            <person name="Shang C."/>
            <person name="Ma Y."/>
            <person name="Wu B."/>
            <person name="Wang M."/>
            <person name="Gao L."/>
            <person name="Sun D."/>
            <person name="Zhang P."/>
            <person name="Guo F."/>
            <person name="Wang W."/>
            <person name="Li Y."/>
            <person name="Wang J."/>
            <person name="Varshney R.K."/>
            <person name="Wang J."/>
            <person name="Ling H.Q."/>
            <person name="Wan P."/>
        </authorList>
    </citation>
    <scope>NUCLEOTIDE SEQUENCE</scope>
    <source>
        <strain evidence="8">cv. Jingnong 6</strain>
    </source>
</reference>
<accession>A0A0L9V1E0</accession>
<keyword evidence="5" id="KW-0472">Membrane</keyword>
<evidence type="ECO:0000256" key="1">
    <source>
        <dbReference type="ARBA" id="ARBA00004141"/>
    </source>
</evidence>
<comment type="subcellular location">
    <subcellularLocation>
        <location evidence="1">Membrane</location>
        <topology evidence="1">Multi-pass membrane protein</topology>
    </subcellularLocation>
</comment>
<dbReference type="Pfam" id="PF01566">
    <property type="entry name" value="Nramp"/>
    <property type="match status" value="1"/>
</dbReference>
<name>A0A0L9V1E0_PHAAN</name>
<keyword evidence="3" id="KW-0812">Transmembrane</keyword>
<evidence type="ECO:0000256" key="3">
    <source>
        <dbReference type="ARBA" id="ARBA00022692"/>
    </source>
</evidence>
<evidence type="ECO:0000256" key="4">
    <source>
        <dbReference type="ARBA" id="ARBA00022989"/>
    </source>
</evidence>
<evidence type="ECO:0000313" key="8">
    <source>
        <dbReference type="Proteomes" id="UP000053144"/>
    </source>
</evidence>
<protein>
    <recommendedName>
        <fullName evidence="9">Ubiquitin-like protease family profile domain-containing protein</fullName>
    </recommendedName>
</protein>
<evidence type="ECO:0000256" key="2">
    <source>
        <dbReference type="ARBA" id="ARBA00009965"/>
    </source>
</evidence>
<gene>
    <name evidence="7" type="ORF">LR48_Vigan07g255700</name>
</gene>
<dbReference type="AlphaFoldDB" id="A0A0L9V1E0"/>